<dbReference type="EC" id="2.1.1.199" evidence="6"/>
<dbReference type="GO" id="GO:0005737">
    <property type="term" value="C:cytoplasm"/>
    <property type="evidence" value="ECO:0007669"/>
    <property type="project" value="UniProtKB-SubCell"/>
</dbReference>
<comment type="function">
    <text evidence="6">Specifically methylates the N4 position of cytidine in position 1402 (C1402) of 16S rRNA.</text>
</comment>
<dbReference type="PIRSF" id="PIRSF004486">
    <property type="entry name" value="MraW"/>
    <property type="match status" value="1"/>
</dbReference>
<dbReference type="HAMAP" id="MF_01007">
    <property type="entry name" value="16SrRNA_methyltr_H"/>
    <property type="match status" value="1"/>
</dbReference>
<comment type="caution">
    <text evidence="7">The sequence shown here is derived from an EMBL/GenBank/DDBJ whole genome shotgun (WGS) entry which is preliminary data.</text>
</comment>
<feature type="binding site" evidence="6">
    <location>
        <position position="54"/>
    </location>
    <ligand>
        <name>S-adenosyl-L-methionine</name>
        <dbReference type="ChEBI" id="CHEBI:59789"/>
    </ligand>
</feature>
<name>A0A9D1ZXJ3_9FIRM</name>
<evidence type="ECO:0000256" key="5">
    <source>
        <dbReference type="ARBA" id="ARBA00022691"/>
    </source>
</evidence>
<feature type="binding site" evidence="6">
    <location>
        <position position="109"/>
    </location>
    <ligand>
        <name>S-adenosyl-L-methionine</name>
        <dbReference type="ChEBI" id="CHEBI:59789"/>
    </ligand>
</feature>
<evidence type="ECO:0000313" key="8">
    <source>
        <dbReference type="Proteomes" id="UP000886750"/>
    </source>
</evidence>
<reference evidence="7" key="1">
    <citation type="journal article" date="2021" name="PeerJ">
        <title>Extensive microbial diversity within the chicken gut microbiome revealed by metagenomics and culture.</title>
        <authorList>
            <person name="Gilroy R."/>
            <person name="Ravi A."/>
            <person name="Getino M."/>
            <person name="Pursley I."/>
            <person name="Horton D.L."/>
            <person name="Alikhan N.F."/>
            <person name="Baker D."/>
            <person name="Gharbi K."/>
            <person name="Hall N."/>
            <person name="Watson M."/>
            <person name="Adriaenssens E.M."/>
            <person name="Foster-Nyarko E."/>
            <person name="Jarju S."/>
            <person name="Secka A."/>
            <person name="Antonio M."/>
            <person name="Oren A."/>
            <person name="Chaudhuri R.R."/>
            <person name="La Ragione R."/>
            <person name="Hildebrand F."/>
            <person name="Pallen M.J."/>
        </authorList>
    </citation>
    <scope>NUCLEOTIDE SEQUENCE</scope>
    <source>
        <strain evidence="7">1345</strain>
    </source>
</reference>
<evidence type="ECO:0000256" key="4">
    <source>
        <dbReference type="ARBA" id="ARBA00022679"/>
    </source>
</evidence>
<dbReference type="GO" id="GO:0070475">
    <property type="term" value="P:rRNA base methylation"/>
    <property type="evidence" value="ECO:0007669"/>
    <property type="project" value="UniProtKB-UniRule"/>
</dbReference>
<reference evidence="7" key="2">
    <citation type="submission" date="2021-04" db="EMBL/GenBank/DDBJ databases">
        <authorList>
            <person name="Gilroy R."/>
        </authorList>
    </citation>
    <scope>NUCLEOTIDE SEQUENCE</scope>
    <source>
        <strain evidence="7">1345</strain>
    </source>
</reference>
<gene>
    <name evidence="6 7" type="primary">rsmH</name>
    <name evidence="7" type="ORF">H9729_08140</name>
</gene>
<dbReference type="PANTHER" id="PTHR11265:SF0">
    <property type="entry name" value="12S RRNA N4-METHYLCYTIDINE METHYLTRANSFERASE"/>
    <property type="match status" value="1"/>
</dbReference>
<dbReference type="InterPro" id="IPR002903">
    <property type="entry name" value="RsmH"/>
</dbReference>
<keyword evidence="3 6" id="KW-0489">Methyltransferase</keyword>
<keyword evidence="5 6" id="KW-0949">S-adenosyl-L-methionine</keyword>
<evidence type="ECO:0000256" key="6">
    <source>
        <dbReference type="HAMAP-Rule" id="MF_01007"/>
    </source>
</evidence>
<comment type="catalytic activity">
    <reaction evidence="6">
        <text>cytidine(1402) in 16S rRNA + S-adenosyl-L-methionine = N(4)-methylcytidine(1402) in 16S rRNA + S-adenosyl-L-homocysteine + H(+)</text>
        <dbReference type="Rhea" id="RHEA:42928"/>
        <dbReference type="Rhea" id="RHEA-COMP:10286"/>
        <dbReference type="Rhea" id="RHEA-COMP:10287"/>
        <dbReference type="ChEBI" id="CHEBI:15378"/>
        <dbReference type="ChEBI" id="CHEBI:57856"/>
        <dbReference type="ChEBI" id="CHEBI:59789"/>
        <dbReference type="ChEBI" id="CHEBI:74506"/>
        <dbReference type="ChEBI" id="CHEBI:82748"/>
        <dbReference type="EC" id="2.1.1.199"/>
    </reaction>
</comment>
<dbReference type="Proteomes" id="UP000886750">
    <property type="component" value="Unassembled WGS sequence"/>
</dbReference>
<dbReference type="SUPFAM" id="SSF81799">
    <property type="entry name" value="Putative methyltransferase TM0872, insert domain"/>
    <property type="match status" value="1"/>
</dbReference>
<feature type="binding site" evidence="6">
    <location>
        <position position="81"/>
    </location>
    <ligand>
        <name>S-adenosyl-L-methionine</name>
        <dbReference type="ChEBI" id="CHEBI:59789"/>
    </ligand>
</feature>
<dbReference type="InterPro" id="IPR029063">
    <property type="entry name" value="SAM-dependent_MTases_sf"/>
</dbReference>
<dbReference type="Gene3D" id="1.10.150.170">
    <property type="entry name" value="Putative methyltransferase TM0872, insert domain"/>
    <property type="match status" value="1"/>
</dbReference>
<evidence type="ECO:0000313" key="7">
    <source>
        <dbReference type="EMBL" id="HIY97645.1"/>
    </source>
</evidence>
<dbReference type="InterPro" id="IPR023397">
    <property type="entry name" value="SAM-dep_MeTrfase_MraW_recog"/>
</dbReference>
<sequence length="311" mass="34121">MIAFSHIPVLLEECMQGLCLHGGGIYFDGTVGGGGHSYEILKRTSPDGKLIATDLDDCAIAAATERLAQFDGRFRIYKSNYKNFAAVLDDAGVDALDGVLLDFGVSSFQLDERERGFSYMQDAPLDMRMDAGAPLTADDVVNGYAEEELFRIIKTYGEERFAKNIARGIAAARKRARIASTGELAKIVEGAIPAKFRQNGPCARKTFQAIRIEVNGELDGLEEAVKGLARRLKRGGRICILTFHSLEDRIVKNAFRDLATDCVCDKSLPVCVCGKKKEIEIITHKPLTATAEELKNNSRSKSAKLRIAERV</sequence>
<dbReference type="SUPFAM" id="SSF53335">
    <property type="entry name" value="S-adenosyl-L-methionine-dependent methyltransferases"/>
    <property type="match status" value="1"/>
</dbReference>
<dbReference type="Pfam" id="PF01795">
    <property type="entry name" value="Methyltransf_5"/>
    <property type="match status" value="1"/>
</dbReference>
<evidence type="ECO:0000256" key="3">
    <source>
        <dbReference type="ARBA" id="ARBA00022603"/>
    </source>
</evidence>
<accession>A0A9D1ZXJ3</accession>
<dbReference type="NCBIfam" id="TIGR00006">
    <property type="entry name" value="16S rRNA (cytosine(1402)-N(4))-methyltransferase RsmH"/>
    <property type="match status" value="1"/>
</dbReference>
<dbReference type="EMBL" id="DXCQ01000074">
    <property type="protein sequence ID" value="HIY97645.1"/>
    <property type="molecule type" value="Genomic_DNA"/>
</dbReference>
<dbReference type="PANTHER" id="PTHR11265">
    <property type="entry name" value="S-ADENOSYL-METHYLTRANSFERASE MRAW"/>
    <property type="match status" value="1"/>
</dbReference>
<keyword evidence="4 6" id="KW-0808">Transferase</keyword>
<feature type="binding site" evidence="6">
    <location>
        <position position="102"/>
    </location>
    <ligand>
        <name>S-adenosyl-L-methionine</name>
        <dbReference type="ChEBI" id="CHEBI:59789"/>
    </ligand>
</feature>
<evidence type="ECO:0000256" key="1">
    <source>
        <dbReference type="ARBA" id="ARBA00010396"/>
    </source>
</evidence>
<feature type="binding site" evidence="6">
    <location>
        <begin position="34"/>
        <end position="36"/>
    </location>
    <ligand>
        <name>S-adenosyl-L-methionine</name>
        <dbReference type="ChEBI" id="CHEBI:59789"/>
    </ligand>
</feature>
<comment type="subcellular location">
    <subcellularLocation>
        <location evidence="6">Cytoplasm</location>
    </subcellularLocation>
</comment>
<keyword evidence="2 6" id="KW-0698">rRNA processing</keyword>
<dbReference type="AlphaFoldDB" id="A0A9D1ZXJ3"/>
<evidence type="ECO:0000256" key="2">
    <source>
        <dbReference type="ARBA" id="ARBA00022552"/>
    </source>
</evidence>
<protein>
    <recommendedName>
        <fullName evidence="6">Ribosomal RNA small subunit methyltransferase H</fullName>
        <ecNumber evidence="6">2.1.1.199</ecNumber>
    </recommendedName>
    <alternativeName>
        <fullName evidence="6">16S rRNA m(4)C1402 methyltransferase</fullName>
    </alternativeName>
    <alternativeName>
        <fullName evidence="6">rRNA (cytosine-N(4)-)-methyltransferase RsmH</fullName>
    </alternativeName>
</protein>
<dbReference type="Gene3D" id="3.40.50.150">
    <property type="entry name" value="Vaccinia Virus protein VP39"/>
    <property type="match status" value="1"/>
</dbReference>
<proteinExistence type="inferred from homology"/>
<comment type="similarity">
    <text evidence="1 6">Belongs to the methyltransferase superfamily. RsmH family.</text>
</comment>
<dbReference type="GO" id="GO:0071424">
    <property type="term" value="F:rRNA (cytosine-N4-)-methyltransferase activity"/>
    <property type="evidence" value="ECO:0007669"/>
    <property type="project" value="UniProtKB-UniRule"/>
</dbReference>
<keyword evidence="6" id="KW-0963">Cytoplasm</keyword>
<organism evidence="7 8">
    <name type="scientific">Candidatus Borkfalkia excrementigallinarum</name>
    <dbReference type="NCBI Taxonomy" id="2838506"/>
    <lineage>
        <taxon>Bacteria</taxon>
        <taxon>Bacillati</taxon>
        <taxon>Bacillota</taxon>
        <taxon>Clostridia</taxon>
        <taxon>Christensenellales</taxon>
        <taxon>Christensenellaceae</taxon>
        <taxon>Candidatus Borkfalkia</taxon>
    </lineage>
</organism>